<dbReference type="AlphaFoldDB" id="W9RG62"/>
<organism evidence="2 3">
    <name type="scientific">Morus notabilis</name>
    <dbReference type="NCBI Taxonomy" id="981085"/>
    <lineage>
        <taxon>Eukaryota</taxon>
        <taxon>Viridiplantae</taxon>
        <taxon>Streptophyta</taxon>
        <taxon>Embryophyta</taxon>
        <taxon>Tracheophyta</taxon>
        <taxon>Spermatophyta</taxon>
        <taxon>Magnoliopsida</taxon>
        <taxon>eudicotyledons</taxon>
        <taxon>Gunneridae</taxon>
        <taxon>Pentapetalae</taxon>
        <taxon>rosids</taxon>
        <taxon>fabids</taxon>
        <taxon>Rosales</taxon>
        <taxon>Moraceae</taxon>
        <taxon>Moreae</taxon>
        <taxon>Morus</taxon>
    </lineage>
</organism>
<accession>W9RG62</accession>
<feature type="region of interest" description="Disordered" evidence="1">
    <location>
        <begin position="36"/>
        <end position="76"/>
    </location>
</feature>
<gene>
    <name evidence="2" type="ORF">L484_026090</name>
</gene>
<feature type="compositionally biased region" description="Polar residues" evidence="1">
    <location>
        <begin position="38"/>
        <end position="55"/>
    </location>
</feature>
<proteinExistence type="predicted"/>
<name>W9RG62_9ROSA</name>
<reference evidence="3" key="1">
    <citation type="submission" date="2013-01" db="EMBL/GenBank/DDBJ databases">
        <title>Draft Genome Sequence of a Mulberry Tree, Morus notabilis C.K. Schneid.</title>
        <authorList>
            <person name="He N."/>
            <person name="Zhao S."/>
        </authorList>
    </citation>
    <scope>NUCLEOTIDE SEQUENCE</scope>
</reference>
<evidence type="ECO:0000256" key="1">
    <source>
        <dbReference type="SAM" id="MobiDB-lite"/>
    </source>
</evidence>
<dbReference type="Proteomes" id="UP000030645">
    <property type="component" value="Unassembled WGS sequence"/>
</dbReference>
<dbReference type="EMBL" id="KE344683">
    <property type="protein sequence ID" value="EXB75614.1"/>
    <property type="molecule type" value="Genomic_DNA"/>
</dbReference>
<evidence type="ECO:0000313" key="2">
    <source>
        <dbReference type="EMBL" id="EXB75614.1"/>
    </source>
</evidence>
<protein>
    <submittedName>
        <fullName evidence="2">Uncharacterized protein</fullName>
    </submittedName>
</protein>
<keyword evidence="3" id="KW-1185">Reference proteome</keyword>
<evidence type="ECO:0000313" key="3">
    <source>
        <dbReference type="Proteomes" id="UP000030645"/>
    </source>
</evidence>
<sequence>MVEKDIRELKGVVGQLSVDKGAVKDYMKELTDWMRSGNGANPSAEQVRASASNEVEGSGATAAAVHPGQGSAPIGGESRFRRMEIPLFSGDDPLGWLFRLERYFQVQGVGTSGSGSDWPRKEGVELVPMVGIQIWSHLVVEIQGICDSAV</sequence>